<feature type="transmembrane region" description="Helical" evidence="1">
    <location>
        <begin position="77"/>
        <end position="95"/>
    </location>
</feature>
<dbReference type="Proteomes" id="UP000235145">
    <property type="component" value="Unassembled WGS sequence"/>
</dbReference>
<accession>A0A9R1XXU1</accession>
<reference evidence="2 3" key="1">
    <citation type="journal article" date="2017" name="Nat. Commun.">
        <title>Genome assembly with in vitro proximity ligation data and whole-genome triplication in lettuce.</title>
        <authorList>
            <person name="Reyes-Chin-Wo S."/>
            <person name="Wang Z."/>
            <person name="Yang X."/>
            <person name="Kozik A."/>
            <person name="Arikit S."/>
            <person name="Song C."/>
            <person name="Xia L."/>
            <person name="Froenicke L."/>
            <person name="Lavelle D.O."/>
            <person name="Truco M.J."/>
            <person name="Xia R."/>
            <person name="Zhu S."/>
            <person name="Xu C."/>
            <person name="Xu H."/>
            <person name="Xu X."/>
            <person name="Cox K."/>
            <person name="Korf I."/>
            <person name="Meyers B.C."/>
            <person name="Michelmore R.W."/>
        </authorList>
    </citation>
    <scope>NUCLEOTIDE SEQUENCE [LARGE SCALE GENOMIC DNA]</scope>
    <source>
        <strain evidence="3">cv. Salinas</strain>
        <tissue evidence="2">Seedlings</tissue>
    </source>
</reference>
<sequence>MGLAIIHAPLISLSWGVKMIVLMNLTFLQTSFSSTSHDSCMDLPFLVLAGIMICSCESFVVHLLVKMFLSSKSQLTSFLEFLSLIIYYCLLLLFYDKVMKLGCVSMYSAFIFYFVVFWWLS</sequence>
<dbReference type="AlphaFoldDB" id="A0A9R1XXU1"/>
<gene>
    <name evidence="2" type="ORF">LSAT_V11C100015650</name>
</gene>
<feature type="transmembrane region" description="Helical" evidence="1">
    <location>
        <begin position="101"/>
        <end position="120"/>
    </location>
</feature>
<feature type="transmembrane region" description="Helical" evidence="1">
    <location>
        <begin position="43"/>
        <end position="65"/>
    </location>
</feature>
<keyword evidence="1" id="KW-1133">Transmembrane helix</keyword>
<evidence type="ECO:0000313" key="2">
    <source>
        <dbReference type="EMBL" id="KAJ0228229.1"/>
    </source>
</evidence>
<proteinExistence type="predicted"/>
<evidence type="ECO:0000256" key="1">
    <source>
        <dbReference type="SAM" id="Phobius"/>
    </source>
</evidence>
<protein>
    <submittedName>
        <fullName evidence="2">Uncharacterized protein</fullName>
    </submittedName>
</protein>
<comment type="caution">
    <text evidence="2">The sequence shown here is derived from an EMBL/GenBank/DDBJ whole genome shotgun (WGS) entry which is preliminary data.</text>
</comment>
<dbReference type="EMBL" id="NBSK02000001">
    <property type="protein sequence ID" value="KAJ0228229.1"/>
    <property type="molecule type" value="Genomic_DNA"/>
</dbReference>
<keyword evidence="3" id="KW-1185">Reference proteome</keyword>
<keyword evidence="1" id="KW-0812">Transmembrane</keyword>
<organism evidence="2 3">
    <name type="scientific">Lactuca sativa</name>
    <name type="common">Garden lettuce</name>
    <dbReference type="NCBI Taxonomy" id="4236"/>
    <lineage>
        <taxon>Eukaryota</taxon>
        <taxon>Viridiplantae</taxon>
        <taxon>Streptophyta</taxon>
        <taxon>Embryophyta</taxon>
        <taxon>Tracheophyta</taxon>
        <taxon>Spermatophyta</taxon>
        <taxon>Magnoliopsida</taxon>
        <taxon>eudicotyledons</taxon>
        <taxon>Gunneridae</taxon>
        <taxon>Pentapetalae</taxon>
        <taxon>asterids</taxon>
        <taxon>campanulids</taxon>
        <taxon>Asterales</taxon>
        <taxon>Asteraceae</taxon>
        <taxon>Cichorioideae</taxon>
        <taxon>Cichorieae</taxon>
        <taxon>Lactucinae</taxon>
        <taxon>Lactuca</taxon>
    </lineage>
</organism>
<name>A0A9R1XXU1_LACSA</name>
<evidence type="ECO:0000313" key="3">
    <source>
        <dbReference type="Proteomes" id="UP000235145"/>
    </source>
</evidence>
<keyword evidence="1" id="KW-0472">Membrane</keyword>